<organism evidence="2 3">
    <name type="scientific">Zosterops borbonicus</name>
    <dbReference type="NCBI Taxonomy" id="364589"/>
    <lineage>
        <taxon>Eukaryota</taxon>
        <taxon>Metazoa</taxon>
        <taxon>Chordata</taxon>
        <taxon>Craniata</taxon>
        <taxon>Vertebrata</taxon>
        <taxon>Euteleostomi</taxon>
        <taxon>Archelosauria</taxon>
        <taxon>Archosauria</taxon>
        <taxon>Dinosauria</taxon>
        <taxon>Saurischia</taxon>
        <taxon>Theropoda</taxon>
        <taxon>Coelurosauria</taxon>
        <taxon>Aves</taxon>
        <taxon>Neognathae</taxon>
        <taxon>Neoaves</taxon>
        <taxon>Telluraves</taxon>
        <taxon>Australaves</taxon>
        <taxon>Passeriformes</taxon>
        <taxon>Sylvioidea</taxon>
        <taxon>Zosteropidae</taxon>
        <taxon>Zosterops</taxon>
    </lineage>
</organism>
<protein>
    <submittedName>
        <fullName evidence="2">Uncharacterized protein</fullName>
    </submittedName>
</protein>
<feature type="compositionally biased region" description="Basic residues" evidence="1">
    <location>
        <begin position="46"/>
        <end position="59"/>
    </location>
</feature>
<feature type="non-terminal residue" evidence="2">
    <location>
        <position position="1"/>
    </location>
</feature>
<dbReference type="EMBL" id="SWJQ01000048">
    <property type="protein sequence ID" value="TRZ24477.1"/>
    <property type="molecule type" value="Genomic_DNA"/>
</dbReference>
<feature type="non-terminal residue" evidence="2">
    <location>
        <position position="84"/>
    </location>
</feature>
<evidence type="ECO:0000313" key="2">
    <source>
        <dbReference type="EMBL" id="TRZ24477.1"/>
    </source>
</evidence>
<accession>A0A8K1GTF5</accession>
<feature type="region of interest" description="Disordered" evidence="1">
    <location>
        <begin position="21"/>
        <end position="84"/>
    </location>
</feature>
<evidence type="ECO:0000256" key="1">
    <source>
        <dbReference type="SAM" id="MobiDB-lite"/>
    </source>
</evidence>
<sequence>HSKHSGAPADLLCAPSRLSLVQGSSLPAPPAAGAKEGRGERAPAARGKRPAPGTRRHTRGSAAGPAAPPGTCGALMAQQSLPKQ</sequence>
<dbReference type="Proteomes" id="UP000796761">
    <property type="component" value="Unassembled WGS sequence"/>
</dbReference>
<dbReference type="AlphaFoldDB" id="A0A8K1GTF5"/>
<reference evidence="2" key="1">
    <citation type="submission" date="2019-04" db="EMBL/GenBank/DDBJ databases">
        <title>Genome assembly of Zosterops borbonicus 15179.</title>
        <authorList>
            <person name="Leroy T."/>
            <person name="Anselmetti Y."/>
            <person name="Tilak M.-K."/>
            <person name="Nabholz B."/>
        </authorList>
    </citation>
    <scope>NUCLEOTIDE SEQUENCE</scope>
    <source>
        <strain evidence="2">HGM_15179</strain>
        <tissue evidence="2">Muscle</tissue>
    </source>
</reference>
<feature type="compositionally biased region" description="Low complexity" evidence="1">
    <location>
        <begin position="62"/>
        <end position="74"/>
    </location>
</feature>
<gene>
    <name evidence="2" type="ORF">HGM15179_002684</name>
</gene>
<proteinExistence type="predicted"/>
<name>A0A8K1GTF5_9PASS</name>
<comment type="caution">
    <text evidence="2">The sequence shown here is derived from an EMBL/GenBank/DDBJ whole genome shotgun (WGS) entry which is preliminary data.</text>
</comment>
<evidence type="ECO:0000313" key="3">
    <source>
        <dbReference type="Proteomes" id="UP000796761"/>
    </source>
</evidence>
<keyword evidence="3" id="KW-1185">Reference proteome</keyword>